<dbReference type="EMBL" id="CYRX01000033">
    <property type="protein sequence ID" value="CUH61688.1"/>
    <property type="molecule type" value="Genomic_DNA"/>
</dbReference>
<organism evidence="2 3">
    <name type="scientific">Thalassobacter stenotrophicus</name>
    <dbReference type="NCBI Taxonomy" id="266809"/>
    <lineage>
        <taxon>Bacteria</taxon>
        <taxon>Pseudomonadati</taxon>
        <taxon>Pseudomonadota</taxon>
        <taxon>Alphaproteobacteria</taxon>
        <taxon>Rhodobacterales</taxon>
        <taxon>Roseobacteraceae</taxon>
        <taxon>Thalassobacter</taxon>
    </lineage>
</organism>
<feature type="domain" description="GST N-terminal" evidence="1">
    <location>
        <begin position="12"/>
        <end position="74"/>
    </location>
</feature>
<dbReference type="eggNOG" id="COG0625">
    <property type="taxonomic scope" value="Bacteria"/>
</dbReference>
<sequence>MTYDLLIGDKSYSSWSLRAWLLFERFDIPVNIHTTEFYQPRFAEDLKRWFPAATVPTVRAHSGAVWTDSLAIFEGIIEAHPELSLLPEDPKSRSAARSLMAEMHSGFMALRGDCPMNLRHTWQDFRPSEAVMRDIKRIVMLWDHARSLGGQGPWLFGEYGAVDAFYAPVAARIAGYGLPVDQAAAEYVSAHLHDPAFRRWRAMGEARNRTLSEYDKGLPKGLWPGPKSLSAQPVANGPSENDSCPYSGGSVTHFLELRGRVFGFCNATCRDKTCADPEAWPAFMKLYQS</sequence>
<dbReference type="RefSeq" id="WP_058124351.1">
    <property type="nucleotide sequence ID" value="NZ_CYRX01000033.1"/>
</dbReference>
<gene>
    <name evidence="2" type="ORF">THS5294_03000</name>
</gene>
<dbReference type="InterPro" id="IPR036282">
    <property type="entry name" value="Glutathione-S-Trfase_C_sf"/>
</dbReference>
<dbReference type="Pfam" id="PF13409">
    <property type="entry name" value="GST_N_2"/>
    <property type="match status" value="1"/>
</dbReference>
<name>A0A0P1FHX4_9RHOB</name>
<dbReference type="InterPro" id="IPR004045">
    <property type="entry name" value="Glutathione_S-Trfase_N"/>
</dbReference>
<evidence type="ECO:0000259" key="1">
    <source>
        <dbReference type="Pfam" id="PF13409"/>
    </source>
</evidence>
<dbReference type="STRING" id="266809.PM03_00405"/>
<dbReference type="SUPFAM" id="SSF52833">
    <property type="entry name" value="Thioredoxin-like"/>
    <property type="match status" value="1"/>
</dbReference>
<reference evidence="2 3" key="1">
    <citation type="submission" date="2015-09" db="EMBL/GenBank/DDBJ databases">
        <authorList>
            <consortium name="Swine Surveillance"/>
        </authorList>
    </citation>
    <scope>NUCLEOTIDE SEQUENCE [LARGE SCALE GENOMIC DNA]</scope>
    <source>
        <strain evidence="2 3">CECT 5294</strain>
    </source>
</reference>
<dbReference type="Gene3D" id="3.40.30.10">
    <property type="entry name" value="Glutaredoxin"/>
    <property type="match status" value="1"/>
</dbReference>
<proteinExistence type="predicted"/>
<dbReference type="Proteomes" id="UP000051298">
    <property type="component" value="Unassembled WGS sequence"/>
</dbReference>
<evidence type="ECO:0000313" key="2">
    <source>
        <dbReference type="EMBL" id="CUH61688.1"/>
    </source>
</evidence>
<dbReference type="AlphaFoldDB" id="A0A0P1FHX4"/>
<dbReference type="InterPro" id="IPR036249">
    <property type="entry name" value="Thioredoxin-like_sf"/>
</dbReference>
<evidence type="ECO:0000313" key="3">
    <source>
        <dbReference type="Proteomes" id="UP000051298"/>
    </source>
</evidence>
<accession>A0A0P1FHX4</accession>
<dbReference type="GO" id="GO:0016740">
    <property type="term" value="F:transferase activity"/>
    <property type="evidence" value="ECO:0007669"/>
    <property type="project" value="UniProtKB-KW"/>
</dbReference>
<dbReference type="Gene3D" id="1.20.1050.10">
    <property type="match status" value="1"/>
</dbReference>
<keyword evidence="2" id="KW-0808">Transferase</keyword>
<dbReference type="SUPFAM" id="SSF47616">
    <property type="entry name" value="GST C-terminal domain-like"/>
    <property type="match status" value="1"/>
</dbReference>
<dbReference type="CDD" id="cd03194">
    <property type="entry name" value="GST_C_3"/>
    <property type="match status" value="1"/>
</dbReference>
<protein>
    <submittedName>
        <fullName evidence="2">Glutathione S-transferase</fullName>
    </submittedName>
</protein>